<dbReference type="GO" id="GO:0060090">
    <property type="term" value="F:molecular adaptor activity"/>
    <property type="evidence" value="ECO:0007669"/>
    <property type="project" value="TreeGrafter"/>
</dbReference>
<dbReference type="EMBL" id="QZAJ01000449">
    <property type="protein sequence ID" value="THW10152.1"/>
    <property type="molecule type" value="Genomic_DNA"/>
</dbReference>
<dbReference type="InterPro" id="IPR007196">
    <property type="entry name" value="CCR4-Not_Not1_C"/>
</dbReference>
<comment type="function">
    <text evidence="6">Acts as a component of the CCR4-NOT core complex, which in the nucleus seems to be a general transcription factor, and in the cytoplasm the major mRNA deadenylase involved in mRNA turnover. The NOT protein subcomplex negatively regulates the basal and activated transcription of many genes. Preferentially affects TC-type TATA element-dependent transcription. Could directly or indirectly inhibit component(s) of the general transcription machinery.</text>
</comment>
<evidence type="ECO:0000256" key="7">
    <source>
        <dbReference type="ARBA" id="ARBA00074459"/>
    </source>
</evidence>
<dbReference type="Pfam" id="PF12842">
    <property type="entry name" value="DUF3819"/>
    <property type="match status" value="1"/>
</dbReference>
<dbReference type="Pfam" id="PF16417">
    <property type="entry name" value="CNOT1_TTP_bind"/>
    <property type="match status" value="1"/>
</dbReference>
<dbReference type="Gene3D" id="1.25.40.790">
    <property type="match status" value="1"/>
</dbReference>
<feature type="region of interest" description="Disordered" evidence="8">
    <location>
        <begin position="1477"/>
        <end position="1499"/>
    </location>
</feature>
<dbReference type="Gene3D" id="1.25.40.840">
    <property type="entry name" value="CCR4-NOT transcription complex subunit 1 TTP binding domain"/>
    <property type="match status" value="1"/>
</dbReference>
<dbReference type="InterPro" id="IPR032194">
    <property type="entry name" value="CNOT1_HEAT"/>
</dbReference>
<protein>
    <recommendedName>
        <fullName evidence="7">General negative regulator of transcription subunit 1</fullName>
    </recommendedName>
</protein>
<keyword evidence="5" id="KW-0539">Nucleus</keyword>
<evidence type="ECO:0000256" key="5">
    <source>
        <dbReference type="ARBA" id="ARBA00023242"/>
    </source>
</evidence>
<dbReference type="Proteomes" id="UP000308953">
    <property type="component" value="Unassembled WGS sequence"/>
</dbReference>
<dbReference type="GO" id="GO:0005634">
    <property type="term" value="C:nucleus"/>
    <property type="evidence" value="ECO:0007669"/>
    <property type="project" value="UniProtKB-SubCell"/>
</dbReference>
<comment type="caution">
    <text evidence="16">The sequence shown here is derived from an EMBL/GenBank/DDBJ whole genome shotgun (WGS) entry which is preliminary data.</text>
</comment>
<reference evidence="17 18" key="1">
    <citation type="submission" date="2018-10" db="EMBL/GenBank/DDBJ databases">
        <title>Fifty Aureobasidium pullulans genomes reveal a recombining polyextremotolerant generalist.</title>
        <authorList>
            <person name="Gostincar C."/>
            <person name="Turk M."/>
            <person name="Zajc J."/>
            <person name="Gunde-Cimerman N."/>
        </authorList>
    </citation>
    <scope>NUCLEOTIDE SEQUENCE [LARGE SCALE GENOMIC DNA]</scope>
    <source>
        <strain evidence="15 17">EXF-11318</strain>
        <strain evidence="16 18">EXF-9785</strain>
    </source>
</reference>
<feature type="compositionally biased region" description="Low complexity" evidence="8">
    <location>
        <begin position="1486"/>
        <end position="1499"/>
    </location>
</feature>
<dbReference type="Pfam" id="PF25097">
    <property type="entry name" value="ARM_Cnot1"/>
    <property type="match status" value="1"/>
</dbReference>
<evidence type="ECO:0000313" key="16">
    <source>
        <dbReference type="EMBL" id="THX28545.1"/>
    </source>
</evidence>
<feature type="region of interest" description="Disordered" evidence="8">
    <location>
        <begin position="1"/>
        <end position="130"/>
    </location>
</feature>
<dbReference type="Gene3D" id="1.25.40.800">
    <property type="match status" value="1"/>
</dbReference>
<dbReference type="CDD" id="cd20710">
    <property type="entry name" value="NOT1_connector"/>
    <property type="match status" value="1"/>
</dbReference>
<feature type="compositionally biased region" description="Low complexity" evidence="8">
    <location>
        <begin position="109"/>
        <end position="130"/>
    </location>
</feature>
<evidence type="ECO:0000256" key="3">
    <source>
        <dbReference type="ARBA" id="ARBA00023015"/>
    </source>
</evidence>
<dbReference type="EMBL" id="QZAV01000361">
    <property type="protein sequence ID" value="THX28545.1"/>
    <property type="molecule type" value="Genomic_DNA"/>
</dbReference>
<feature type="compositionally biased region" description="Low complexity" evidence="8">
    <location>
        <begin position="10"/>
        <end position="28"/>
    </location>
</feature>
<keyword evidence="2" id="KW-0678">Repressor</keyword>
<dbReference type="InterPro" id="IPR038535">
    <property type="entry name" value="CNOT1_TTP_bind_sf"/>
</dbReference>
<feature type="domain" description="CCR4-NOT transcription complex subunit 1" evidence="10">
    <location>
        <begin position="1259"/>
        <end position="1398"/>
    </location>
</feature>
<dbReference type="FunFam" id="1.25.40.180:FF:000012">
    <property type="entry name" value="Ccr4-Not transcription complex subunit"/>
    <property type="match status" value="1"/>
</dbReference>
<dbReference type="PANTHER" id="PTHR13162:SF8">
    <property type="entry name" value="CCR4-NOT TRANSCRIPTION COMPLEX SUBUNIT 1"/>
    <property type="match status" value="1"/>
</dbReference>
<dbReference type="Pfam" id="PF16418">
    <property type="entry name" value="CNOT1_HEAT"/>
    <property type="match status" value="1"/>
</dbReference>
<dbReference type="Proteomes" id="UP000308014">
    <property type="component" value="Unassembled WGS sequence"/>
</dbReference>
<dbReference type="Gene3D" id="1.25.40.180">
    <property type="match status" value="1"/>
</dbReference>
<gene>
    <name evidence="16" type="ORF">D6D10_09173</name>
    <name evidence="15" type="ORF">D6D24_08191</name>
</gene>
<dbReference type="GO" id="GO:0017148">
    <property type="term" value="P:negative regulation of translation"/>
    <property type="evidence" value="ECO:0007669"/>
    <property type="project" value="InterPro"/>
</dbReference>
<dbReference type="PANTHER" id="PTHR13162">
    <property type="entry name" value="CCR4-NOT TRANSCRIPTION COMPLEX"/>
    <property type="match status" value="1"/>
</dbReference>
<evidence type="ECO:0000259" key="13">
    <source>
        <dbReference type="Pfam" id="PF16418"/>
    </source>
</evidence>
<dbReference type="Pfam" id="PF16415">
    <property type="entry name" value="CNOT1_CAF1_bind"/>
    <property type="match status" value="1"/>
</dbReference>
<keyword evidence="3" id="KW-0805">Transcription regulation</keyword>
<organism evidence="16 18">
    <name type="scientific">Aureobasidium pullulans</name>
    <name type="common">Black yeast</name>
    <name type="synonym">Pullularia pullulans</name>
    <dbReference type="NCBI Taxonomy" id="5580"/>
    <lineage>
        <taxon>Eukaryota</taxon>
        <taxon>Fungi</taxon>
        <taxon>Dikarya</taxon>
        <taxon>Ascomycota</taxon>
        <taxon>Pezizomycotina</taxon>
        <taxon>Dothideomycetes</taxon>
        <taxon>Dothideomycetidae</taxon>
        <taxon>Dothideales</taxon>
        <taxon>Saccotheciaceae</taxon>
        <taxon>Aureobasidium</taxon>
    </lineage>
</organism>
<feature type="compositionally biased region" description="Polar residues" evidence="8">
    <location>
        <begin position="86"/>
        <end position="100"/>
    </location>
</feature>
<feature type="domain" description="CCR4-NOT transcription complex subunit 1-like NOT1 connector" evidence="14">
    <location>
        <begin position="1561"/>
        <end position="1690"/>
    </location>
</feature>
<evidence type="ECO:0000259" key="11">
    <source>
        <dbReference type="Pfam" id="PF16415"/>
    </source>
</evidence>
<evidence type="ECO:0000256" key="4">
    <source>
        <dbReference type="ARBA" id="ARBA00023163"/>
    </source>
</evidence>
<feature type="domain" description="CCR4-NOT transcription complex subunit 1 TTP binding" evidence="12">
    <location>
        <begin position="768"/>
        <end position="917"/>
    </location>
</feature>
<dbReference type="InterPro" id="IPR024557">
    <property type="entry name" value="CNOT1_dom_4"/>
</dbReference>
<dbReference type="InterPro" id="IPR032193">
    <property type="entry name" value="CNOT1_TTP_bind"/>
</dbReference>
<dbReference type="GO" id="GO:0000932">
    <property type="term" value="C:P-body"/>
    <property type="evidence" value="ECO:0007669"/>
    <property type="project" value="TreeGrafter"/>
</dbReference>
<name>A0A4S9E3U3_AURPU</name>
<comment type="subcellular location">
    <subcellularLocation>
        <location evidence="1">Nucleus</location>
    </subcellularLocation>
</comment>
<evidence type="ECO:0000256" key="2">
    <source>
        <dbReference type="ARBA" id="ARBA00022491"/>
    </source>
</evidence>
<evidence type="ECO:0000259" key="14">
    <source>
        <dbReference type="Pfam" id="PF25097"/>
    </source>
</evidence>
<proteinExistence type="predicted"/>
<evidence type="ECO:0000313" key="18">
    <source>
        <dbReference type="Proteomes" id="UP000308953"/>
    </source>
</evidence>
<evidence type="ECO:0000256" key="8">
    <source>
        <dbReference type="SAM" id="MobiDB-lite"/>
    </source>
</evidence>
<evidence type="ECO:0000256" key="6">
    <source>
        <dbReference type="ARBA" id="ARBA00059181"/>
    </source>
</evidence>
<dbReference type="Pfam" id="PF04054">
    <property type="entry name" value="Not1"/>
    <property type="match status" value="1"/>
</dbReference>
<dbReference type="InterPro" id="IPR032191">
    <property type="entry name" value="CNOT1_CAF1_bind"/>
</dbReference>
<dbReference type="GO" id="GO:0000289">
    <property type="term" value="P:nuclear-transcribed mRNA poly(A) tail shortening"/>
    <property type="evidence" value="ECO:0007669"/>
    <property type="project" value="UniProtKB-ARBA"/>
</dbReference>
<evidence type="ECO:0000259" key="9">
    <source>
        <dbReference type="Pfam" id="PF04054"/>
    </source>
</evidence>
<evidence type="ECO:0000313" key="15">
    <source>
        <dbReference type="EMBL" id="THW10152.1"/>
    </source>
</evidence>
<evidence type="ECO:0000313" key="17">
    <source>
        <dbReference type="Proteomes" id="UP000308014"/>
    </source>
</evidence>
<evidence type="ECO:0000256" key="1">
    <source>
        <dbReference type="ARBA" id="ARBA00004123"/>
    </source>
</evidence>
<accession>A0A4S9E3U3</accession>
<dbReference type="InterPro" id="IPR055454">
    <property type="entry name" value="CNOT1-like_NOT1_connector"/>
</dbReference>
<dbReference type="InterPro" id="IPR040398">
    <property type="entry name" value="Not1"/>
</dbReference>
<feature type="domain" description="CCR4-NOT transcription complex subunit 1 CAF1-binding" evidence="11">
    <location>
        <begin position="977"/>
        <end position="1193"/>
    </location>
</feature>
<evidence type="ECO:0000259" key="12">
    <source>
        <dbReference type="Pfam" id="PF16417"/>
    </source>
</evidence>
<feature type="compositionally biased region" description="Polar residues" evidence="8">
    <location>
        <begin position="41"/>
        <end position="50"/>
    </location>
</feature>
<feature type="domain" description="CCR4-Not complex component Not1 C-terminal" evidence="9">
    <location>
        <begin position="1861"/>
        <end position="2208"/>
    </location>
</feature>
<dbReference type="GO" id="GO:0030015">
    <property type="term" value="C:CCR4-NOT core complex"/>
    <property type="evidence" value="ECO:0007669"/>
    <property type="project" value="InterPro"/>
</dbReference>
<sequence>MSFPSSNHTQQFSNSHSSQAQQSTSRASRPARRGLPPISTQPPSAANSPATRHILSRNSSASSTSSVLSPTQQQQQQQQRSLPGAVTSTPTSATLPQAPQSGGRRFARASQQPQSLSASPISAHSSGAPSGQLTSLVITQLNILLSTLKDDKKWDTQAEKIQKLVDAHGMDVSTTYFRRLLQSNAPLIFSSNQNAQRSAADSGSYPLLVGEMQKLTRLPSQAARIADALDTNTDGDLFKDFDLSTFMDHFRLDPTAKVTLALACKLLSKQDIKTKADAILSNNYSPFLEAIANPTAADDVSPSFLSSILFRLILDPPRQWNDEAQRHLLNSLNDRFTKLRILPTSEVSAFIGFMELIPISTALVRPLQREGPRATTTIETCKDVLARVDQISPHFVAVALAYMLLSDESYDIGVFISAVRQHPQAQHLDWHAVVKTFDISLMRITKPQFLALYNALLPIARETDSFDIQCLWGGIWSAPNAQLSFVTAFLSCSPQELDATQIPRLRAAFFMDEFADATEEVKAYAQKAVSHPMVSMEATKFLFTVIFQSQDAYNQAQHLGIPETVINANTDIFVCAASAVEKPWAALQEMALNQLFRPFFHKTLPNYDFVLHALWKHDKSWLASKLVEAYNSDPTLLAVIFEHASQHAWTDTLLLITNEFGLDLAAYGHGQGQVDLEAWAQGHLEISPQQLAGAIVTFLRIKAEDEQSVQRDNPHQVVPLKVKTVYALLNVIHGHLSDEEIGAIQRVCLQVYPRLINYGYKFDHAIDANGENGNSLSEDADAKMQEQYKMMYSNEVDPRGMIERLQHLKESEDSADQDLFACMIHGLFDEYNCFGEYPLEALATTAVLFGGIINFGVLSSRVTLGVALFMVLDAVAEYSPDDSMYKFGLQALLHFINRLEEWPSFCNRLIAIPHLRGTEVYTKAEEVVRRQPGVDIRGDLQPELSLPNGSLEDFALESQYPPFRSIHVEAPLRPELYEEPDEETSDKVMFVLNNVSKRNIDDKFRDLEAALEERHHQWFANYLVEDLAKAQPNFQSLYLQILTMFDEKLLYAEVLRETYNSLSRILNAEATMNNAQDRTNLKNLAAWLGMLTLARDQPILHRNLSFKDLLIEAHQTQRLLIAIPFTCKVLSQAKDSKVFRPPQPWLMELVSFLVELYDFAELKLNLKFEIEVLCKDLGLDHKVVEPASIIRTLPLHHEGELLQQYPTDTMDGFGDMHLMSLSKRAPSERFSSQDVLKSLPDLGAMLNYPPSSGSISHAQLKSIFLDAAQRAITEIIAPVVERSVTIAAISTSQLVEKDFAMEADVDRMCSSAHNVVKALSGSLALVTCKEPLRMSISNNIRILASQNLREPLPEGSILMFVNDNLDTVCKLVEDAAESQSMAEIDAQIQEAVERRKRHAAEQRAIEAFNYPAVSRWAFFIPEPYRQEPGGLNPQQLAIYEDFGRQMRVPAAPHANAVPQDNTRQLQELTENYLPSIPTPAETPAIPRQGQQQQRVVPSQGQTNGYMTTEVIIGHVFEALADLQRVAHEAPEEHIGEIGPASPVREAYAQLMRMIESSPEKEQLALATVQRATLFAYTKSETRLEIEVFVEVLNHLCLISVTTARNLTIYLQSINDDKVYNGPVTVCLLKTGLLDIHHVDLQTSQAIMQKKTVAVEFLGALIDELILSEHPAALRADFVLSFGALGQWLSEDPSVEMGKDIVKKLQDVSNGAPPPSPPASDKQDQLEYVFEEWVRLQRPEVPERYMVAFIQQLQSRSLLSNQEEFASFLRVCIEMSLDCFEREALTYGSLDHAYIHVDALAKLIASLVAYQSDGEGVLSGSKTDYLKAILGLLVLVMNHHGTTRPDERFNDRIFFRLMSSLLCELAAFRVQLGDEYQDLILVFGKAFLALQPRFFPLFTFSWLALISHRMFVPEVMRSADRKGWDVYLQILQVLFSFLGDLVNTQEISMHAAEFYRGVLRVLLILQHDFPEFLTENHMRLNSSVPAGLLQLQNVINCAYPSSFQELPDPFTPGLKMNRLEQIRQMPDLRGGFEDVLSDAGLDAAIDNLLKGKDIKDDDIKTVISAIDNEGQPDALVANALILQIGNTATAGSSVFSPSATPAKVIERLLHESRHEVRYQLLSAITNQVRYPNAHTHYFSTALLHLFTVSSEDLQQQVARVLVERVMSARPHPWGLLVTVLELVKNNSYNIWELGWMKAAPEVERMMLNVAHSSGLAQSPRAMT</sequence>
<keyword evidence="4" id="KW-0804">Transcription</keyword>
<feature type="compositionally biased region" description="Low complexity" evidence="8">
    <location>
        <begin position="59"/>
        <end position="81"/>
    </location>
</feature>
<feature type="domain" description="CCR4-NOT transcription complex subunit 1 HEAT repeat" evidence="13">
    <location>
        <begin position="591"/>
        <end position="732"/>
    </location>
</feature>
<evidence type="ECO:0000259" key="10">
    <source>
        <dbReference type="Pfam" id="PF12842"/>
    </source>
</evidence>